<keyword evidence="1" id="KW-0521">NADP</keyword>
<keyword evidence="5" id="KW-1185">Reference proteome</keyword>
<dbReference type="EMBL" id="KZ678128">
    <property type="protein sequence ID" value="PSN75101.1"/>
    <property type="molecule type" value="Genomic_DNA"/>
</dbReference>
<evidence type="ECO:0000313" key="5">
    <source>
        <dbReference type="Proteomes" id="UP000240883"/>
    </source>
</evidence>
<dbReference type="InterPro" id="IPR045312">
    <property type="entry name" value="PCBER-like"/>
</dbReference>
<evidence type="ECO:0000256" key="1">
    <source>
        <dbReference type="ARBA" id="ARBA00022857"/>
    </source>
</evidence>
<gene>
    <name evidence="4" type="ORF">BS50DRAFT_596195</name>
</gene>
<dbReference type="InterPro" id="IPR051609">
    <property type="entry name" value="NmrA/Isoflavone_reductase-like"/>
</dbReference>
<evidence type="ECO:0000259" key="3">
    <source>
        <dbReference type="Pfam" id="PF05368"/>
    </source>
</evidence>
<dbReference type="AlphaFoldDB" id="A0A2T2PBR6"/>
<dbReference type="PANTHER" id="PTHR47706">
    <property type="entry name" value="NMRA-LIKE FAMILY PROTEIN"/>
    <property type="match status" value="1"/>
</dbReference>
<dbReference type="InterPro" id="IPR036291">
    <property type="entry name" value="NAD(P)-bd_dom_sf"/>
</dbReference>
<dbReference type="InterPro" id="IPR008030">
    <property type="entry name" value="NmrA-like"/>
</dbReference>
<proteinExistence type="predicted"/>
<accession>A0A2T2PBR6</accession>
<dbReference type="PANTHER" id="PTHR47706:SF9">
    <property type="entry name" value="NMRA-LIKE DOMAIN-CONTAINING PROTEIN-RELATED"/>
    <property type="match status" value="1"/>
</dbReference>
<dbReference type="GO" id="GO:0016491">
    <property type="term" value="F:oxidoreductase activity"/>
    <property type="evidence" value="ECO:0007669"/>
    <property type="project" value="UniProtKB-KW"/>
</dbReference>
<reference evidence="4 5" key="1">
    <citation type="journal article" date="2018" name="Front. Microbiol.">
        <title>Genome-Wide Analysis of Corynespora cassiicola Leaf Fall Disease Putative Effectors.</title>
        <authorList>
            <person name="Lopez D."/>
            <person name="Ribeiro S."/>
            <person name="Label P."/>
            <person name="Fumanal B."/>
            <person name="Venisse J.S."/>
            <person name="Kohler A."/>
            <person name="de Oliveira R.R."/>
            <person name="Labutti K."/>
            <person name="Lipzen A."/>
            <person name="Lail K."/>
            <person name="Bauer D."/>
            <person name="Ohm R.A."/>
            <person name="Barry K.W."/>
            <person name="Spatafora J."/>
            <person name="Grigoriev I.V."/>
            <person name="Martin F.M."/>
            <person name="Pujade-Renaud V."/>
        </authorList>
    </citation>
    <scope>NUCLEOTIDE SEQUENCE [LARGE SCALE GENOMIC DNA]</scope>
    <source>
        <strain evidence="4 5">Philippines</strain>
    </source>
</reference>
<name>A0A2T2PBR6_CORCC</name>
<dbReference type="Pfam" id="PF05368">
    <property type="entry name" value="NmrA"/>
    <property type="match status" value="1"/>
</dbReference>
<protein>
    <submittedName>
        <fullName evidence="4">Isoflavone reductase</fullName>
    </submittedName>
</protein>
<organism evidence="4 5">
    <name type="scientific">Corynespora cassiicola Philippines</name>
    <dbReference type="NCBI Taxonomy" id="1448308"/>
    <lineage>
        <taxon>Eukaryota</taxon>
        <taxon>Fungi</taxon>
        <taxon>Dikarya</taxon>
        <taxon>Ascomycota</taxon>
        <taxon>Pezizomycotina</taxon>
        <taxon>Dothideomycetes</taxon>
        <taxon>Pleosporomycetidae</taxon>
        <taxon>Pleosporales</taxon>
        <taxon>Corynesporascaceae</taxon>
        <taxon>Corynespora</taxon>
    </lineage>
</organism>
<feature type="domain" description="NmrA-like" evidence="3">
    <location>
        <begin position="12"/>
        <end position="115"/>
    </location>
</feature>
<keyword evidence="2" id="KW-0560">Oxidoreductase</keyword>
<evidence type="ECO:0000256" key="2">
    <source>
        <dbReference type="ARBA" id="ARBA00023002"/>
    </source>
</evidence>
<dbReference type="Gene3D" id="3.40.50.720">
    <property type="entry name" value="NAD(P)-binding Rossmann-like Domain"/>
    <property type="match status" value="1"/>
</dbReference>
<sequence length="279" mass="30453">MSVFKNVMLIGYTVTVLSRQDSTSTFPPTVRLIRADYSSGASLTAAIQGQDVVITMVGGAVVGDQNPLIDAAVAAGVKRFLPSEFGPDTLQPGTHKIIPSLPAKVQTVNYLREKEPNMEWTSIITGGWLDWGLKGGHYPFDFRSRTATIIDGGETTFTTTTLSKVGKAILAVLEHAEMTRNKYVYVSSFNINQIELLRALEKVDGRKWDIRHETSEELIKKGKEIISKGDYAGTGSLVKALMFGNSGLGDSRPGGLWDEKLGLESEDLEQTLRSIVSEI</sequence>
<dbReference type="SUPFAM" id="SSF51735">
    <property type="entry name" value="NAD(P)-binding Rossmann-fold domains"/>
    <property type="match status" value="1"/>
</dbReference>
<dbReference type="OrthoDB" id="9984533at2759"/>
<evidence type="ECO:0000313" key="4">
    <source>
        <dbReference type="EMBL" id="PSN75101.1"/>
    </source>
</evidence>
<dbReference type="CDD" id="cd05259">
    <property type="entry name" value="PCBER_SDR_a"/>
    <property type="match status" value="1"/>
</dbReference>
<dbReference type="Gene3D" id="3.90.25.10">
    <property type="entry name" value="UDP-galactose 4-epimerase, domain 1"/>
    <property type="match status" value="1"/>
</dbReference>
<dbReference type="Proteomes" id="UP000240883">
    <property type="component" value="Unassembled WGS sequence"/>
</dbReference>